<evidence type="ECO:0000313" key="3">
    <source>
        <dbReference type="EMBL" id="SIS61951.1"/>
    </source>
</evidence>
<gene>
    <name evidence="2" type="ORF">B0A70_03625</name>
    <name evidence="3" type="ORF">SAMN05421796_101628</name>
</gene>
<dbReference type="STRING" id="551459.SAMN05421796_101628"/>
<dbReference type="RefSeq" id="WP_076449654.1">
    <property type="nucleotide sequence ID" value="NZ_FTOJ01000001.1"/>
</dbReference>
<feature type="transmembrane region" description="Helical" evidence="1">
    <location>
        <begin position="7"/>
        <end position="24"/>
    </location>
</feature>
<keyword evidence="1" id="KW-0472">Membrane</keyword>
<keyword evidence="1" id="KW-0812">Transmembrane</keyword>
<dbReference type="OrthoDB" id="1111222at2"/>
<proteinExistence type="predicted"/>
<dbReference type="Proteomes" id="UP000238314">
    <property type="component" value="Unassembled WGS sequence"/>
</dbReference>
<reference evidence="3" key="2">
    <citation type="submission" date="2017-01" db="EMBL/GenBank/DDBJ databases">
        <authorList>
            <person name="Mah S.A."/>
            <person name="Swanson W.J."/>
            <person name="Moy G.W."/>
            <person name="Vacquier V.D."/>
        </authorList>
    </citation>
    <scope>NUCLEOTIDE SEQUENCE [LARGE SCALE GENOMIC DNA]</scope>
    <source>
        <strain evidence="3">DSM 21068</strain>
    </source>
</reference>
<feature type="transmembrane region" description="Helical" evidence="1">
    <location>
        <begin position="256"/>
        <end position="273"/>
    </location>
</feature>
<evidence type="ECO:0000313" key="5">
    <source>
        <dbReference type="Proteomes" id="UP000238314"/>
    </source>
</evidence>
<evidence type="ECO:0000256" key="1">
    <source>
        <dbReference type="SAM" id="Phobius"/>
    </source>
</evidence>
<dbReference type="Proteomes" id="UP000186246">
    <property type="component" value="Unassembled WGS sequence"/>
</dbReference>
<sequence>MNKTFKIYAIIFVFVLVIIALLEMNKTEVTDWRKNFEIDEKSPFGLYVFDHEAEFLFKNKLQKVSVNPYDFYENNEKKQHNILVLEKDIDLLSWEKIMDEVANGSDAMIIKQQFPRKIADSIGFYTSNFNEAESEVLKLTDKKFLNSFAKIEKFPGGRGFTYIKPEIEILGKIVSPNAEDQAGFIKAKFGKGHFFIHSEPLFLTNYYLLQKENLQYAQDVFSYLQDRETLWFTDEKSSSESQSFMRFILANPALRYAWWILLGGLLLFVCFNVKRKQRIIPIIEPLKNSSVDFVKSIGNLYLQEGDFHEMIAKKAQYFLHKVRIDLLISTQNLDYDFAKKLQLKTGKPEDKIAEAIILLQKAQDPYAHVTKDDLTKMNSLLDEILK</sequence>
<reference evidence="2 5" key="1">
    <citation type="submission" date="2016-11" db="EMBL/GenBank/DDBJ databases">
        <title>Whole genomes of Flavobacteriaceae.</title>
        <authorList>
            <person name="Stine C."/>
            <person name="Li C."/>
            <person name="Tadesse D."/>
        </authorList>
    </citation>
    <scope>NUCLEOTIDE SEQUENCE [LARGE SCALE GENOMIC DNA]</scope>
    <source>
        <strain evidence="2 5">DSM 21068</strain>
    </source>
</reference>
<protein>
    <recommendedName>
        <fullName evidence="6">DUF4350 domain-containing protein</fullName>
    </recommendedName>
</protein>
<evidence type="ECO:0008006" key="6">
    <source>
        <dbReference type="Google" id="ProtNLM"/>
    </source>
</evidence>
<accession>A0A1N7KK07</accession>
<keyword evidence="5" id="KW-1185">Reference proteome</keyword>
<dbReference type="EMBL" id="FTOJ01000001">
    <property type="protein sequence ID" value="SIS61951.1"/>
    <property type="molecule type" value="Genomic_DNA"/>
</dbReference>
<evidence type="ECO:0000313" key="2">
    <source>
        <dbReference type="EMBL" id="PQA96222.1"/>
    </source>
</evidence>
<reference evidence="4" key="3">
    <citation type="submission" date="2017-01" db="EMBL/GenBank/DDBJ databases">
        <authorList>
            <person name="Varghese N."/>
            <person name="Submissions S."/>
        </authorList>
    </citation>
    <scope>NUCLEOTIDE SEQUENCE [LARGE SCALE GENOMIC DNA]</scope>
    <source>
        <strain evidence="4">DSM 21068</strain>
    </source>
</reference>
<name>A0A1N7KK07_9FLAO</name>
<evidence type="ECO:0000313" key="4">
    <source>
        <dbReference type="Proteomes" id="UP000186246"/>
    </source>
</evidence>
<keyword evidence="1" id="KW-1133">Transmembrane helix</keyword>
<dbReference type="EMBL" id="MUGO01000003">
    <property type="protein sequence ID" value="PQA96222.1"/>
    <property type="molecule type" value="Genomic_DNA"/>
</dbReference>
<organism evidence="3 4">
    <name type="scientific">Chryseobacterium piscicola</name>
    <dbReference type="NCBI Taxonomy" id="551459"/>
    <lineage>
        <taxon>Bacteria</taxon>
        <taxon>Pseudomonadati</taxon>
        <taxon>Bacteroidota</taxon>
        <taxon>Flavobacteriia</taxon>
        <taxon>Flavobacteriales</taxon>
        <taxon>Weeksellaceae</taxon>
        <taxon>Chryseobacterium group</taxon>
        <taxon>Chryseobacterium</taxon>
    </lineage>
</organism>
<dbReference type="AlphaFoldDB" id="A0A1N7KK07"/>